<keyword evidence="2" id="KW-0732">Signal</keyword>
<feature type="signal peptide" evidence="2">
    <location>
        <begin position="1"/>
        <end position="28"/>
    </location>
</feature>
<dbReference type="EMBL" id="CP097635">
    <property type="protein sequence ID" value="URI06137.1"/>
    <property type="molecule type" value="Genomic_DNA"/>
</dbReference>
<evidence type="ECO:0000256" key="1">
    <source>
        <dbReference type="SAM" id="MobiDB-lite"/>
    </source>
</evidence>
<proteinExistence type="predicted"/>
<dbReference type="InterPro" id="IPR015168">
    <property type="entry name" value="SsuA/THI5"/>
</dbReference>
<sequence>MTLTRRGALRRLAAGGAASLGLPGLARAQAATHTLRIGVAQPAVGQPPSIAGSSMAIAHAKGWIDEAFQPDGVKVEWLFFKGAGPAVNEALTTGQLDFAFQGDLPAIVARSAGLKTRLILATGVRSNIYIGVPPDSRPRTPRAGLRPARPPRGSRKLGAARRFLEKTVADLRGKRVSLFRGTNMHLPALRLLEAHGLAEKDLKILNLDTAGYLTALATRDIDAAIGAMDILRLRDKGQVRVLYASKGDSPVFTRQSHVLVTDAYAAAHPQHVQRLVDAAVRTARWSSDEANREEVLRLWARAGTPYEHWKEDYAGEPLRVRLNPNFDPFLVARYKDAEAQAYRFKLSRKRFDVDGWIDTRYLQASLRQQGLQNYWPVYQADGKALGA</sequence>
<dbReference type="SUPFAM" id="SSF53850">
    <property type="entry name" value="Periplasmic binding protein-like II"/>
    <property type="match status" value="1"/>
</dbReference>
<gene>
    <name evidence="4" type="ORF">MW290_09370</name>
</gene>
<dbReference type="RefSeq" id="WP_250194401.1">
    <property type="nucleotide sequence ID" value="NZ_CP097635.1"/>
</dbReference>
<keyword evidence="5" id="KW-1185">Reference proteome</keyword>
<dbReference type="InterPro" id="IPR006311">
    <property type="entry name" value="TAT_signal"/>
</dbReference>
<evidence type="ECO:0000313" key="5">
    <source>
        <dbReference type="Proteomes" id="UP001056201"/>
    </source>
</evidence>
<dbReference type="PROSITE" id="PS51318">
    <property type="entry name" value="TAT"/>
    <property type="match status" value="1"/>
</dbReference>
<accession>A0ABY4S2E7</accession>
<feature type="domain" description="SsuA/THI5-like" evidence="3">
    <location>
        <begin position="166"/>
        <end position="285"/>
    </location>
</feature>
<dbReference type="PANTHER" id="PTHR30024:SF21">
    <property type="entry name" value="ABC TRANSPORTER SUBSTRATE-BINDING PROTEIN"/>
    <property type="match status" value="1"/>
</dbReference>
<organism evidence="4 5">
    <name type="scientific">Aquincola tertiaricarbonis</name>
    <dbReference type="NCBI Taxonomy" id="391953"/>
    <lineage>
        <taxon>Bacteria</taxon>
        <taxon>Pseudomonadati</taxon>
        <taxon>Pseudomonadota</taxon>
        <taxon>Betaproteobacteria</taxon>
        <taxon>Burkholderiales</taxon>
        <taxon>Sphaerotilaceae</taxon>
        <taxon>Aquincola</taxon>
    </lineage>
</organism>
<dbReference type="Pfam" id="PF09084">
    <property type="entry name" value="NMT1"/>
    <property type="match status" value="1"/>
</dbReference>
<evidence type="ECO:0000259" key="3">
    <source>
        <dbReference type="Pfam" id="PF09084"/>
    </source>
</evidence>
<dbReference type="CDD" id="cd13555">
    <property type="entry name" value="PBP2_sulfate_ester_like"/>
    <property type="match status" value="1"/>
</dbReference>
<feature type="region of interest" description="Disordered" evidence="1">
    <location>
        <begin position="132"/>
        <end position="155"/>
    </location>
</feature>
<dbReference type="Gene3D" id="3.40.190.10">
    <property type="entry name" value="Periplasmic binding protein-like II"/>
    <property type="match status" value="2"/>
</dbReference>
<dbReference type="PANTHER" id="PTHR30024">
    <property type="entry name" value="ALIPHATIC SULFONATES-BINDING PROTEIN-RELATED"/>
    <property type="match status" value="1"/>
</dbReference>
<evidence type="ECO:0000313" key="4">
    <source>
        <dbReference type="EMBL" id="URI06137.1"/>
    </source>
</evidence>
<reference evidence="4" key="1">
    <citation type="submission" date="2022-05" db="EMBL/GenBank/DDBJ databases">
        <title>An RpoN-dependent PEP-CTERM gene is involved in floc formation of an Aquincola tertiaricarbonis strain.</title>
        <authorList>
            <person name="Qiu D."/>
            <person name="Xia M."/>
        </authorList>
    </citation>
    <scope>NUCLEOTIDE SEQUENCE</scope>
    <source>
        <strain evidence="4">RN12</strain>
    </source>
</reference>
<protein>
    <submittedName>
        <fullName evidence="4">ABC transporter substrate-binding protein</fullName>
    </submittedName>
</protein>
<name>A0ABY4S2E7_AQUTE</name>
<dbReference type="Proteomes" id="UP001056201">
    <property type="component" value="Chromosome 1"/>
</dbReference>
<evidence type="ECO:0000256" key="2">
    <source>
        <dbReference type="SAM" id="SignalP"/>
    </source>
</evidence>
<feature type="chain" id="PRO_5045661167" evidence="2">
    <location>
        <begin position="29"/>
        <end position="387"/>
    </location>
</feature>